<evidence type="ECO:0008006" key="3">
    <source>
        <dbReference type="Google" id="ProtNLM"/>
    </source>
</evidence>
<keyword evidence="2" id="KW-1185">Reference proteome</keyword>
<dbReference type="InterPro" id="IPR036412">
    <property type="entry name" value="HAD-like_sf"/>
</dbReference>
<dbReference type="Proteomes" id="UP000236497">
    <property type="component" value="Unassembled WGS sequence"/>
</dbReference>
<sequence length="279" mass="32510">MISKLTPKTLYVSDLDGTLLNNNAKISDRSLNIINSLIDKGMLFTVATARSIASVKYILKDLKLTLPVILMNGVCIYDPVNQKYINVETLSKENIRILISLIEENNLKGFMYAVKNEKLSTYYEELSNKALRDFYEIRVKRYKKPFTKVNKFAEIKDEPIIYFVLMDYKEKLEPIYRLVENLPNINSVFYKDNYEKDMWYLEIFSNKASKYHAVQYLRKYLSADYVIGFGDNQNDLSLFEACDKFYAVDNAIEELKQRADAVIGKNSEDGVAMWLKENF</sequence>
<reference evidence="1 2" key="1">
    <citation type="submission" date="2015-06" db="EMBL/GenBank/DDBJ databases">
        <authorList>
            <person name="Wibberg Daniel"/>
        </authorList>
    </citation>
    <scope>NUCLEOTIDE SEQUENCE [LARGE SCALE GENOMIC DNA]</scope>
    <source>
        <strain evidence="1 2">T3/55T</strain>
    </source>
</reference>
<dbReference type="Gene3D" id="3.30.1240.10">
    <property type="match status" value="1"/>
</dbReference>
<dbReference type="SUPFAM" id="SSF56784">
    <property type="entry name" value="HAD-like"/>
    <property type="match status" value="1"/>
</dbReference>
<dbReference type="InterPro" id="IPR000150">
    <property type="entry name" value="Cof"/>
</dbReference>
<name>A0A0H5SWH6_HERHM</name>
<dbReference type="Pfam" id="PF08282">
    <property type="entry name" value="Hydrolase_3"/>
    <property type="match status" value="1"/>
</dbReference>
<dbReference type="InterPro" id="IPR023214">
    <property type="entry name" value="HAD_sf"/>
</dbReference>
<evidence type="ECO:0000313" key="1">
    <source>
        <dbReference type="EMBL" id="CRZ34693.1"/>
    </source>
</evidence>
<organism evidence="1 2">
    <name type="scientific">Herbinix hemicellulosilytica</name>
    <dbReference type="NCBI Taxonomy" id="1564487"/>
    <lineage>
        <taxon>Bacteria</taxon>
        <taxon>Bacillati</taxon>
        <taxon>Bacillota</taxon>
        <taxon>Clostridia</taxon>
        <taxon>Lachnospirales</taxon>
        <taxon>Lachnospiraceae</taxon>
        <taxon>Herbinix</taxon>
    </lineage>
</organism>
<dbReference type="Gene3D" id="3.40.50.1000">
    <property type="entry name" value="HAD superfamily/HAD-like"/>
    <property type="match status" value="1"/>
</dbReference>
<dbReference type="EMBL" id="CVTD020000016">
    <property type="protein sequence ID" value="CRZ34693.1"/>
    <property type="molecule type" value="Genomic_DNA"/>
</dbReference>
<dbReference type="OrthoDB" id="9810101at2"/>
<accession>A0A0H5SWH6</accession>
<dbReference type="PANTHER" id="PTHR10000:SF8">
    <property type="entry name" value="HAD SUPERFAMILY HYDROLASE-LIKE, TYPE 3"/>
    <property type="match status" value="1"/>
</dbReference>
<gene>
    <name evidence="1" type="ORF">HHT355_1492</name>
</gene>
<dbReference type="NCBIfam" id="TIGR01484">
    <property type="entry name" value="HAD-SF-IIB"/>
    <property type="match status" value="1"/>
</dbReference>
<dbReference type="NCBIfam" id="TIGR00099">
    <property type="entry name" value="Cof-subfamily"/>
    <property type="match status" value="1"/>
</dbReference>
<dbReference type="InterPro" id="IPR006379">
    <property type="entry name" value="HAD-SF_hydro_IIB"/>
</dbReference>
<evidence type="ECO:0000313" key="2">
    <source>
        <dbReference type="Proteomes" id="UP000236497"/>
    </source>
</evidence>
<protein>
    <recommendedName>
        <fullName evidence="3">Cof-like hydrolase</fullName>
    </recommendedName>
</protein>
<dbReference type="GO" id="GO:0000287">
    <property type="term" value="F:magnesium ion binding"/>
    <property type="evidence" value="ECO:0007669"/>
    <property type="project" value="TreeGrafter"/>
</dbReference>
<dbReference type="RefSeq" id="WP_103202804.1">
    <property type="nucleotide sequence ID" value="NZ_CVTD020000016.1"/>
</dbReference>
<proteinExistence type="predicted"/>
<dbReference type="SFLD" id="SFLDG01140">
    <property type="entry name" value="C2.B:_Phosphomannomutase_and_P"/>
    <property type="match status" value="1"/>
</dbReference>
<dbReference type="SFLD" id="SFLDS00003">
    <property type="entry name" value="Haloacid_Dehalogenase"/>
    <property type="match status" value="1"/>
</dbReference>
<dbReference type="GO" id="GO:0016791">
    <property type="term" value="F:phosphatase activity"/>
    <property type="evidence" value="ECO:0007669"/>
    <property type="project" value="UniProtKB-ARBA"/>
</dbReference>
<dbReference type="GO" id="GO:0005829">
    <property type="term" value="C:cytosol"/>
    <property type="evidence" value="ECO:0007669"/>
    <property type="project" value="TreeGrafter"/>
</dbReference>
<dbReference type="PANTHER" id="PTHR10000">
    <property type="entry name" value="PHOSPHOSERINE PHOSPHATASE"/>
    <property type="match status" value="1"/>
</dbReference>
<dbReference type="AlphaFoldDB" id="A0A0H5SWH6"/>